<organism evidence="2">
    <name type="scientific">bioreactor metagenome</name>
    <dbReference type="NCBI Taxonomy" id="1076179"/>
    <lineage>
        <taxon>unclassified sequences</taxon>
        <taxon>metagenomes</taxon>
        <taxon>ecological metagenomes</taxon>
    </lineage>
</organism>
<dbReference type="AlphaFoldDB" id="A0A645DWN6"/>
<dbReference type="PANTHER" id="PTHR30501">
    <property type="entry name" value="UPF0597 PROTEIN YHAM"/>
    <property type="match status" value="1"/>
</dbReference>
<dbReference type="InterPro" id="IPR021144">
    <property type="entry name" value="UPF0597"/>
</dbReference>
<dbReference type="Pfam" id="PF03313">
    <property type="entry name" value="SDH_alpha"/>
    <property type="match status" value="1"/>
</dbReference>
<feature type="domain" description="Serine dehydratase-like alpha subunit" evidence="1">
    <location>
        <begin position="1"/>
        <end position="179"/>
    </location>
</feature>
<gene>
    <name evidence="2" type="ORF">SDC9_140677</name>
</gene>
<accession>A0A645DWN6</accession>
<evidence type="ECO:0000313" key="2">
    <source>
        <dbReference type="EMBL" id="MPM93538.1"/>
    </source>
</evidence>
<reference evidence="2" key="1">
    <citation type="submission" date="2019-08" db="EMBL/GenBank/DDBJ databases">
        <authorList>
            <person name="Kucharzyk K."/>
            <person name="Murdoch R.W."/>
            <person name="Higgins S."/>
            <person name="Loffler F."/>
        </authorList>
    </citation>
    <scope>NUCLEOTIDE SEQUENCE</scope>
</reference>
<dbReference type="GO" id="GO:0019450">
    <property type="term" value="P:L-cysteine catabolic process to pyruvate"/>
    <property type="evidence" value="ECO:0007669"/>
    <property type="project" value="TreeGrafter"/>
</dbReference>
<name>A0A645DWN6_9ZZZZ</name>
<sequence>MAAAGSDARMSGVELPVVIVSGSGNQGITASVPLAVWAADKGFDEEKLLRALIVSDLVTIHQKTGIGRLSAFCGAVCAGCGAGAGIAYMEGGGYDAVAHAVVNALAIISGMICDGAKASCAGKIAAAVDAGILGYRMYTQNQEFLSGDGIVVKGVDNTIRNIGRLAKDGMSCTETEILNMMLEPAQEKH</sequence>
<dbReference type="PANTHER" id="PTHR30501:SF2">
    <property type="entry name" value="UPF0597 PROTEIN YHAM"/>
    <property type="match status" value="1"/>
</dbReference>
<dbReference type="EMBL" id="VSSQ01040324">
    <property type="protein sequence ID" value="MPM93538.1"/>
    <property type="molecule type" value="Genomic_DNA"/>
</dbReference>
<proteinExistence type="predicted"/>
<comment type="caution">
    <text evidence="2">The sequence shown here is derived from an EMBL/GenBank/DDBJ whole genome shotgun (WGS) entry which is preliminary data.</text>
</comment>
<protein>
    <recommendedName>
        <fullName evidence="1">Serine dehydratase-like alpha subunit domain-containing protein</fullName>
    </recommendedName>
</protein>
<evidence type="ECO:0000259" key="1">
    <source>
        <dbReference type="Pfam" id="PF03313"/>
    </source>
</evidence>
<dbReference type="InterPro" id="IPR005130">
    <property type="entry name" value="Ser_deHydtase-like_asu"/>
</dbReference>
<dbReference type="GO" id="GO:0080146">
    <property type="term" value="F:L-cysteine desulfhydrase activity"/>
    <property type="evidence" value="ECO:0007669"/>
    <property type="project" value="TreeGrafter"/>
</dbReference>